<dbReference type="Pfam" id="PF01872">
    <property type="entry name" value="RibD_C"/>
    <property type="match status" value="1"/>
</dbReference>
<protein>
    <submittedName>
        <fullName evidence="2">Dihydrofolate reductase family protein</fullName>
    </submittedName>
</protein>
<gene>
    <name evidence="2" type="ORF">ACFPET_15400</name>
</gene>
<dbReference type="SUPFAM" id="SSF53597">
    <property type="entry name" value="Dihydrofolate reductase-like"/>
    <property type="match status" value="1"/>
</dbReference>
<dbReference type="EMBL" id="JBHSDK010000021">
    <property type="protein sequence ID" value="MFC4336589.1"/>
    <property type="molecule type" value="Genomic_DNA"/>
</dbReference>
<comment type="caution">
    <text evidence="2">The sequence shown here is derived from an EMBL/GenBank/DDBJ whole genome shotgun (WGS) entry which is preliminary data.</text>
</comment>
<organism evidence="2 3">
    <name type="scientific">Salininema proteolyticum</name>
    <dbReference type="NCBI Taxonomy" id="1607685"/>
    <lineage>
        <taxon>Bacteria</taxon>
        <taxon>Bacillati</taxon>
        <taxon>Actinomycetota</taxon>
        <taxon>Actinomycetes</taxon>
        <taxon>Glycomycetales</taxon>
        <taxon>Glycomycetaceae</taxon>
        <taxon>Salininema</taxon>
    </lineage>
</organism>
<dbReference type="PANTHER" id="PTHR38011:SF11">
    <property type="entry name" value="2,5-DIAMINO-6-RIBOSYLAMINO-4(3H)-PYRIMIDINONE 5'-PHOSPHATE REDUCTASE"/>
    <property type="match status" value="1"/>
</dbReference>
<dbReference type="RefSeq" id="WP_380622674.1">
    <property type="nucleotide sequence ID" value="NZ_JBHSDK010000021.1"/>
</dbReference>
<sequence length="186" mass="20398">MGKLIHFVAQSADGFIHGPNGEFDWPVMGPELSAYSRRFTETAGMFLYGRVVYEMMAGFWPKAEEYSDDPHDHAFAPIWREFPKAVFSNTLQSADWNTKVVKGDLKTAVADLKASVDGDLVLFGGSALANALTREGLVDEYQISVHPVVLGGGQPTFDGSAGRFDLKLLDAKVYDGKVTLFRYAPA</sequence>
<dbReference type="InterPro" id="IPR024072">
    <property type="entry name" value="DHFR-like_dom_sf"/>
</dbReference>
<dbReference type="InterPro" id="IPR050765">
    <property type="entry name" value="Riboflavin_Biosynth_HTPR"/>
</dbReference>
<evidence type="ECO:0000313" key="3">
    <source>
        <dbReference type="Proteomes" id="UP001595823"/>
    </source>
</evidence>
<evidence type="ECO:0000313" key="2">
    <source>
        <dbReference type="EMBL" id="MFC4336589.1"/>
    </source>
</evidence>
<feature type="domain" description="Bacterial bifunctional deaminase-reductase C-terminal" evidence="1">
    <location>
        <begin position="3"/>
        <end position="178"/>
    </location>
</feature>
<keyword evidence="3" id="KW-1185">Reference proteome</keyword>
<name>A0ABV8U1F8_9ACTN</name>
<dbReference type="Gene3D" id="3.40.430.10">
    <property type="entry name" value="Dihydrofolate Reductase, subunit A"/>
    <property type="match status" value="1"/>
</dbReference>
<dbReference type="PANTHER" id="PTHR38011">
    <property type="entry name" value="DIHYDROFOLATE REDUCTASE FAMILY PROTEIN (AFU_ORTHOLOGUE AFUA_8G06820)"/>
    <property type="match status" value="1"/>
</dbReference>
<accession>A0ABV8U1F8</accession>
<proteinExistence type="predicted"/>
<evidence type="ECO:0000259" key="1">
    <source>
        <dbReference type="Pfam" id="PF01872"/>
    </source>
</evidence>
<dbReference type="InterPro" id="IPR002734">
    <property type="entry name" value="RibDG_C"/>
</dbReference>
<dbReference type="Proteomes" id="UP001595823">
    <property type="component" value="Unassembled WGS sequence"/>
</dbReference>
<reference evidence="3" key="1">
    <citation type="journal article" date="2019" name="Int. J. Syst. Evol. Microbiol.">
        <title>The Global Catalogue of Microorganisms (GCM) 10K type strain sequencing project: providing services to taxonomists for standard genome sequencing and annotation.</title>
        <authorList>
            <consortium name="The Broad Institute Genomics Platform"/>
            <consortium name="The Broad Institute Genome Sequencing Center for Infectious Disease"/>
            <person name="Wu L."/>
            <person name="Ma J."/>
        </authorList>
    </citation>
    <scope>NUCLEOTIDE SEQUENCE [LARGE SCALE GENOMIC DNA]</scope>
    <source>
        <strain evidence="3">IBRC-M 10908</strain>
    </source>
</reference>